<evidence type="ECO:0000313" key="3">
    <source>
        <dbReference type="Proteomes" id="UP000663855"/>
    </source>
</evidence>
<evidence type="ECO:0000313" key="2">
    <source>
        <dbReference type="EMBL" id="CAF5095233.1"/>
    </source>
</evidence>
<dbReference type="EMBL" id="CAJNOV010002927">
    <property type="protein sequence ID" value="CAF1122096.1"/>
    <property type="molecule type" value="Genomic_DNA"/>
</dbReference>
<organism evidence="1 3">
    <name type="scientific">Rotaria magnacalcarata</name>
    <dbReference type="NCBI Taxonomy" id="392030"/>
    <lineage>
        <taxon>Eukaryota</taxon>
        <taxon>Metazoa</taxon>
        <taxon>Spiralia</taxon>
        <taxon>Gnathifera</taxon>
        <taxon>Rotifera</taxon>
        <taxon>Eurotatoria</taxon>
        <taxon>Bdelloidea</taxon>
        <taxon>Philodinida</taxon>
        <taxon>Philodinidae</taxon>
        <taxon>Rotaria</taxon>
    </lineage>
</organism>
<comment type="caution">
    <text evidence="1">The sequence shown here is derived from an EMBL/GenBank/DDBJ whole genome shotgun (WGS) entry which is preliminary data.</text>
</comment>
<accession>A0A814QNL3</accession>
<dbReference type="EMBL" id="CAJOBH010237113">
    <property type="protein sequence ID" value="CAF5095233.1"/>
    <property type="molecule type" value="Genomic_DNA"/>
</dbReference>
<evidence type="ECO:0000313" key="1">
    <source>
        <dbReference type="EMBL" id="CAF1122096.1"/>
    </source>
</evidence>
<protein>
    <submittedName>
        <fullName evidence="1">Uncharacterized protein</fullName>
    </submittedName>
</protein>
<dbReference type="AlphaFoldDB" id="A0A814QNL3"/>
<dbReference type="Gene3D" id="3.40.50.300">
    <property type="entry name" value="P-loop containing nucleotide triphosphate hydrolases"/>
    <property type="match status" value="1"/>
</dbReference>
<dbReference type="CDD" id="cd00882">
    <property type="entry name" value="Ras_like_GTPase"/>
    <property type="match status" value="1"/>
</dbReference>
<sequence>DKKNELNIILNCKRKQSDLYQLEDLVQAGELQYINQTLDDITSTLIGRLKYNNYSFPKFIQDCLTPIMYLLKRQQNLDDFFTSLTFKYQRMYQPSEYQLQEQANLSLRMLLHILFMNSDMFLRRIIMSLLSKRNPVPFISSTSQVRNQNEQYQFIPAILHVWNYTRPTILSFGIGPCQGKSTLLNQLFQSTFEQTVDSIYFQQTIDIDFGYSFNPERTLNIADTHGTIDKELLHKIQPLFDGFLIQIDKTYLDRQPQILIEYLNILPANKFQMIIIRDTLNNNLQECSFAIQNLLRQFRANSLQKLHIYPLINISNTNDRNVAFAIKAMREELLTKLKFAVHITNYKYEKL</sequence>
<feature type="non-terminal residue" evidence="1">
    <location>
        <position position="351"/>
    </location>
</feature>
<dbReference type="InterPro" id="IPR027417">
    <property type="entry name" value="P-loop_NTPase"/>
</dbReference>
<reference evidence="1" key="1">
    <citation type="submission" date="2021-02" db="EMBL/GenBank/DDBJ databases">
        <authorList>
            <person name="Nowell W R."/>
        </authorList>
    </citation>
    <scope>NUCLEOTIDE SEQUENCE</scope>
</reference>
<gene>
    <name evidence="2" type="ORF">BYL167_LOCUS63673</name>
    <name evidence="1" type="ORF">CJN711_LOCUS8124</name>
</gene>
<dbReference type="Proteomes" id="UP000681967">
    <property type="component" value="Unassembled WGS sequence"/>
</dbReference>
<dbReference type="Proteomes" id="UP000663855">
    <property type="component" value="Unassembled WGS sequence"/>
</dbReference>
<feature type="non-terminal residue" evidence="1">
    <location>
        <position position="1"/>
    </location>
</feature>
<name>A0A814QNL3_9BILA</name>
<proteinExistence type="predicted"/>
<dbReference type="SUPFAM" id="SSF52540">
    <property type="entry name" value="P-loop containing nucleoside triphosphate hydrolases"/>
    <property type="match status" value="1"/>
</dbReference>